<accession>A0A291QQ83</accession>
<evidence type="ECO:0000256" key="1">
    <source>
        <dbReference type="ARBA" id="ARBA00004915"/>
    </source>
</evidence>
<dbReference type="GO" id="GO:0005737">
    <property type="term" value="C:cytoplasm"/>
    <property type="evidence" value="ECO:0007669"/>
    <property type="project" value="UniProtKB-SubCell"/>
</dbReference>
<comment type="subunit">
    <text evidence="12">Homodimer.</text>
</comment>
<evidence type="ECO:0000256" key="6">
    <source>
        <dbReference type="ARBA" id="ARBA00022679"/>
    </source>
</evidence>
<dbReference type="Pfam" id="PF00266">
    <property type="entry name" value="Aminotran_5"/>
    <property type="match status" value="1"/>
</dbReference>
<protein>
    <recommendedName>
        <fullName evidence="12">Phosphoserine aminotransferase</fullName>
        <ecNumber evidence="12">2.6.1.52</ecNumber>
    </recommendedName>
    <alternativeName>
        <fullName evidence="12">Phosphohydroxythreonine aminotransferase</fullName>
        <shortName evidence="12">PSAT</shortName>
    </alternativeName>
</protein>
<dbReference type="EC" id="2.6.1.52" evidence="12"/>
<keyword evidence="15" id="KW-1185">Reference proteome</keyword>
<evidence type="ECO:0000256" key="3">
    <source>
        <dbReference type="ARBA" id="ARBA00006904"/>
    </source>
</evidence>
<feature type="binding site" evidence="12">
    <location>
        <position position="41"/>
    </location>
    <ligand>
        <name>L-glutamate</name>
        <dbReference type="ChEBI" id="CHEBI:29985"/>
    </ligand>
</feature>
<keyword evidence="6 12" id="KW-0808">Transferase</keyword>
<dbReference type="InterPro" id="IPR015424">
    <property type="entry name" value="PyrdxlP-dep_Trfase"/>
</dbReference>
<dbReference type="Proteomes" id="UP000220133">
    <property type="component" value="Chromosome"/>
</dbReference>
<evidence type="ECO:0000256" key="4">
    <source>
        <dbReference type="ARBA" id="ARBA00022576"/>
    </source>
</evidence>
<dbReference type="NCBIfam" id="TIGR01364">
    <property type="entry name" value="serC_1"/>
    <property type="match status" value="1"/>
</dbReference>
<keyword evidence="8 12" id="KW-0664">Pyridoxine biosynthesis</keyword>
<keyword evidence="4 12" id="KW-0032">Aminotransferase</keyword>
<dbReference type="HAMAP" id="MF_00160">
    <property type="entry name" value="SerC_aminotrans_5"/>
    <property type="match status" value="1"/>
</dbReference>
<evidence type="ECO:0000259" key="13">
    <source>
        <dbReference type="Pfam" id="PF00266"/>
    </source>
</evidence>
<evidence type="ECO:0000256" key="7">
    <source>
        <dbReference type="ARBA" id="ARBA00022898"/>
    </source>
</evidence>
<dbReference type="OrthoDB" id="9809412at2"/>
<evidence type="ECO:0000256" key="10">
    <source>
        <dbReference type="ARBA" id="ARBA00047630"/>
    </source>
</evidence>
<feature type="domain" description="Aminotransferase class V" evidence="13">
    <location>
        <begin position="4"/>
        <end position="342"/>
    </location>
</feature>
<dbReference type="GO" id="GO:0008615">
    <property type="term" value="P:pyridoxine biosynthetic process"/>
    <property type="evidence" value="ECO:0007669"/>
    <property type="project" value="UniProtKB-UniRule"/>
</dbReference>
<comment type="subcellular location">
    <subcellularLocation>
        <location evidence="12">Cytoplasm</location>
    </subcellularLocation>
</comment>
<feature type="binding site" evidence="12">
    <location>
        <begin position="233"/>
        <end position="234"/>
    </location>
    <ligand>
        <name>pyridoxal 5'-phosphate</name>
        <dbReference type="ChEBI" id="CHEBI:597326"/>
    </ligand>
</feature>
<feature type="binding site" evidence="12">
    <location>
        <position position="101"/>
    </location>
    <ligand>
        <name>pyridoxal 5'-phosphate</name>
        <dbReference type="ChEBI" id="CHEBI:597326"/>
    </ligand>
</feature>
<comment type="caution">
    <text evidence="12">Lacks conserved residue(s) required for the propagation of feature annotation.</text>
</comment>
<dbReference type="EMBL" id="CP023777">
    <property type="protein sequence ID" value="ATL46158.1"/>
    <property type="molecule type" value="Genomic_DNA"/>
</dbReference>
<dbReference type="NCBIfam" id="NF003764">
    <property type="entry name" value="PRK05355.1"/>
    <property type="match status" value="1"/>
</dbReference>
<keyword evidence="5 12" id="KW-0028">Amino-acid biosynthesis</keyword>
<dbReference type="PIRSF" id="PIRSF000525">
    <property type="entry name" value="SerC"/>
    <property type="match status" value="1"/>
</dbReference>
<comment type="pathway">
    <text evidence="2 12">Amino-acid biosynthesis; L-serine biosynthesis; L-serine from 3-phospho-D-glycerate: step 2/3.</text>
</comment>
<keyword evidence="9 12" id="KW-0718">Serine biosynthesis</keyword>
<keyword evidence="12" id="KW-0963">Cytoplasm</keyword>
<feature type="binding site" evidence="12">
    <location>
        <position position="149"/>
    </location>
    <ligand>
        <name>pyridoxal 5'-phosphate</name>
        <dbReference type="ChEBI" id="CHEBI:597326"/>
    </ligand>
</feature>
<dbReference type="SUPFAM" id="SSF53383">
    <property type="entry name" value="PLP-dependent transferases"/>
    <property type="match status" value="1"/>
</dbReference>
<comment type="function">
    <text evidence="12">Catalyzes the reversible conversion of 3-phosphohydroxypyruvate to phosphoserine and of 3-hydroxy-2-oxo-4-phosphonooxybutanoate to phosphohydroxythreonine.</text>
</comment>
<evidence type="ECO:0000313" key="14">
    <source>
        <dbReference type="EMBL" id="ATL46158.1"/>
    </source>
</evidence>
<evidence type="ECO:0000313" key="15">
    <source>
        <dbReference type="Proteomes" id="UP000220133"/>
    </source>
</evidence>
<dbReference type="InterPro" id="IPR015421">
    <property type="entry name" value="PyrdxlP-dep_Trfase_major"/>
</dbReference>
<evidence type="ECO:0000256" key="8">
    <source>
        <dbReference type="ARBA" id="ARBA00023096"/>
    </source>
</evidence>
<dbReference type="InterPro" id="IPR022278">
    <property type="entry name" value="Pser_aminoTfrase"/>
</dbReference>
<evidence type="ECO:0000256" key="9">
    <source>
        <dbReference type="ARBA" id="ARBA00023299"/>
    </source>
</evidence>
<dbReference type="UniPathway" id="UPA00244">
    <property type="reaction ID" value="UER00311"/>
</dbReference>
<dbReference type="FunFam" id="3.90.1150.10:FF:000006">
    <property type="entry name" value="Phosphoserine aminotransferase"/>
    <property type="match status" value="1"/>
</dbReference>
<gene>
    <name evidence="12" type="primary">serC</name>
    <name evidence="14" type="ORF">COR50_02680</name>
</gene>
<dbReference type="InterPro" id="IPR015422">
    <property type="entry name" value="PyrdxlP-dep_Trfase_small"/>
</dbReference>
<dbReference type="InterPro" id="IPR000192">
    <property type="entry name" value="Aminotrans_V_dom"/>
</dbReference>
<comment type="catalytic activity">
    <reaction evidence="11 12">
        <text>O-phospho-L-serine + 2-oxoglutarate = 3-phosphooxypyruvate + L-glutamate</text>
        <dbReference type="Rhea" id="RHEA:14329"/>
        <dbReference type="ChEBI" id="CHEBI:16810"/>
        <dbReference type="ChEBI" id="CHEBI:18110"/>
        <dbReference type="ChEBI" id="CHEBI:29985"/>
        <dbReference type="ChEBI" id="CHEBI:57524"/>
        <dbReference type="EC" id="2.6.1.52"/>
    </reaction>
</comment>
<feature type="modified residue" description="N6-(pyridoxal phosphate)lysine" evidence="12">
    <location>
        <position position="192"/>
    </location>
</feature>
<dbReference type="Gene3D" id="3.40.640.10">
    <property type="entry name" value="Type I PLP-dependent aspartate aminotransferase-like (Major domain)"/>
    <property type="match status" value="1"/>
</dbReference>
<feature type="binding site" evidence="12">
    <location>
        <position position="191"/>
    </location>
    <ligand>
        <name>pyridoxal 5'-phosphate</name>
        <dbReference type="ChEBI" id="CHEBI:597326"/>
    </ligand>
</feature>
<comment type="cofactor">
    <cofactor evidence="12">
        <name>pyridoxal 5'-phosphate</name>
        <dbReference type="ChEBI" id="CHEBI:597326"/>
    </cofactor>
    <text evidence="12">Binds 1 pyridoxal phosphate per subunit.</text>
</comment>
<dbReference type="AlphaFoldDB" id="A0A291QQ83"/>
<feature type="binding site" evidence="12">
    <location>
        <position position="168"/>
    </location>
    <ligand>
        <name>pyridoxal 5'-phosphate</name>
        <dbReference type="ChEBI" id="CHEBI:597326"/>
    </ligand>
</feature>
<reference evidence="14 15" key="1">
    <citation type="submission" date="2017-10" db="EMBL/GenBank/DDBJ databases">
        <title>Paenichitinophaga pekingensis gen. nov., sp. nov., isolated from activated sludge.</title>
        <authorList>
            <person name="Jin D."/>
            <person name="Kong X."/>
            <person name="Deng Y."/>
            <person name="Bai Z."/>
        </authorList>
    </citation>
    <scope>NUCLEOTIDE SEQUENCE [LARGE SCALE GENOMIC DNA]</scope>
    <source>
        <strain evidence="14 15">13</strain>
    </source>
</reference>
<evidence type="ECO:0000256" key="11">
    <source>
        <dbReference type="ARBA" id="ARBA00049007"/>
    </source>
</evidence>
<organism evidence="14 15">
    <name type="scientific">Chitinophaga caeni</name>
    <dbReference type="NCBI Taxonomy" id="2029983"/>
    <lineage>
        <taxon>Bacteria</taxon>
        <taxon>Pseudomonadati</taxon>
        <taxon>Bacteroidota</taxon>
        <taxon>Chitinophagia</taxon>
        <taxon>Chitinophagales</taxon>
        <taxon>Chitinophagaceae</taxon>
        <taxon>Chitinophaga</taxon>
    </lineage>
</organism>
<dbReference type="UniPathway" id="UPA00135">
    <property type="reaction ID" value="UER00197"/>
</dbReference>
<proteinExistence type="inferred from homology"/>
<comment type="pathway">
    <text evidence="1 12">Cofactor biosynthesis; pyridoxine 5'-phosphate biosynthesis; pyridoxine 5'-phosphate from D-erythrose 4-phosphate: step 3/5.</text>
</comment>
<evidence type="ECO:0000256" key="5">
    <source>
        <dbReference type="ARBA" id="ARBA00022605"/>
    </source>
</evidence>
<dbReference type="GO" id="GO:0004648">
    <property type="term" value="F:O-phospho-L-serine:2-oxoglutarate aminotransferase activity"/>
    <property type="evidence" value="ECO:0007669"/>
    <property type="project" value="UniProtKB-UniRule"/>
</dbReference>
<sequence>MKVHNFNAGPSVLPNEVLYKASKALIDYDGTGMSILEIGHRTEYFMAVMDEARSLARELMQLDDDFEVLFLHGGASTQFMQVPMNLLDSGETAAYIDTGVWSNKAIKEAKLFGYVDVIASSKEGGYNYIPKQFNIPGQAKYLHITSNNTIYGTQWHEMPKTDLPIVVDMSSDILSRQMDYNQFSLIFAGVQKNMGAAGATMVAIRKSLLGKVGRKIPTMLDYQQHIENGSMLNTPPVFAVYISMLTLRWLKSQGGLAGIEKINAKKAALLYDEIDHNPLFRGTAVKEDRSLMNVCFVMDKPELEEEFLKFCKKEDIVGIRGHRTVGGFRASIYNALPYESVEVMVEAMKYFSLKKV</sequence>
<dbReference type="Gene3D" id="3.90.1150.10">
    <property type="entry name" value="Aspartate Aminotransferase, domain 1"/>
    <property type="match status" value="1"/>
</dbReference>
<comment type="similarity">
    <text evidence="3 12">Belongs to the class-V pyridoxal-phosphate-dependent aminotransferase family. SerC subfamily.</text>
</comment>
<dbReference type="FunFam" id="3.40.640.10:FF:000010">
    <property type="entry name" value="Phosphoserine aminotransferase"/>
    <property type="match status" value="1"/>
</dbReference>
<name>A0A291QQ83_9BACT</name>
<comment type="catalytic activity">
    <reaction evidence="10 12">
        <text>4-(phosphooxy)-L-threonine + 2-oxoglutarate = (R)-3-hydroxy-2-oxo-4-phosphooxybutanoate + L-glutamate</text>
        <dbReference type="Rhea" id="RHEA:16573"/>
        <dbReference type="ChEBI" id="CHEBI:16810"/>
        <dbReference type="ChEBI" id="CHEBI:29985"/>
        <dbReference type="ChEBI" id="CHEBI:58452"/>
        <dbReference type="ChEBI" id="CHEBI:58538"/>
        <dbReference type="EC" id="2.6.1.52"/>
    </reaction>
</comment>
<dbReference type="GO" id="GO:0006564">
    <property type="term" value="P:L-serine biosynthetic process"/>
    <property type="evidence" value="ECO:0007669"/>
    <property type="project" value="UniProtKB-UniRule"/>
</dbReference>
<dbReference type="KEGG" id="cbae:COR50_02680"/>
<dbReference type="PANTHER" id="PTHR43247">
    <property type="entry name" value="PHOSPHOSERINE AMINOTRANSFERASE"/>
    <property type="match status" value="1"/>
</dbReference>
<evidence type="ECO:0000256" key="12">
    <source>
        <dbReference type="HAMAP-Rule" id="MF_00160"/>
    </source>
</evidence>
<feature type="binding site" evidence="12">
    <location>
        <begin position="75"/>
        <end position="76"/>
    </location>
    <ligand>
        <name>pyridoxal 5'-phosphate</name>
        <dbReference type="ChEBI" id="CHEBI:597326"/>
    </ligand>
</feature>
<evidence type="ECO:0000256" key="2">
    <source>
        <dbReference type="ARBA" id="ARBA00005099"/>
    </source>
</evidence>
<dbReference type="PANTHER" id="PTHR43247:SF1">
    <property type="entry name" value="PHOSPHOSERINE AMINOTRANSFERASE"/>
    <property type="match status" value="1"/>
</dbReference>
<keyword evidence="7 12" id="KW-0663">Pyridoxal phosphate</keyword>
<dbReference type="GO" id="GO:0030170">
    <property type="term" value="F:pyridoxal phosphate binding"/>
    <property type="evidence" value="ECO:0007669"/>
    <property type="project" value="UniProtKB-UniRule"/>
</dbReference>